<protein>
    <recommendedName>
        <fullName evidence="4">Putative glutamine transport system permease protein GlnP</fullName>
    </recommendedName>
</protein>
<feature type="domain" description="ABC transmembrane type-1" evidence="12">
    <location>
        <begin position="30"/>
        <end position="219"/>
    </location>
</feature>
<accession>A0A9D2HFD9</accession>
<evidence type="ECO:0000313" key="14">
    <source>
        <dbReference type="Proteomes" id="UP000824225"/>
    </source>
</evidence>
<dbReference type="InterPro" id="IPR043429">
    <property type="entry name" value="ArtM/GltK/GlnP/TcyL/YhdX-like"/>
</dbReference>
<dbReference type="GO" id="GO:0043190">
    <property type="term" value="C:ATP-binding cassette (ABC) transporter complex"/>
    <property type="evidence" value="ECO:0007669"/>
    <property type="project" value="InterPro"/>
</dbReference>
<sequence length="247" mass="26404">MSTVGGLVAGLGVGIAASWLSGDGRPLSGLELTLFLTVCGLILGLVLGTVTGLINTGHNRVLRAVAVTYIEIIRGTPLIVQVMFLYFGLPLVLGIRIPPVTAGIVAIGVNAGAYIAEIVRGAIVSIDAGQGEAARSTGLTGFQAMRYVIWPQAFRRMIPPLGNQFIISLKDTSLLVVIGVAELTRQGQEIISINFRAFEVWLTVALIYLCVTLTLSWILRRAERRLTSRVVRRTRMGVKVASSAHVA</sequence>
<keyword evidence="6" id="KW-1003">Cell membrane</keyword>
<feature type="transmembrane region" description="Helical" evidence="11">
    <location>
        <begin position="66"/>
        <end position="89"/>
    </location>
</feature>
<dbReference type="Proteomes" id="UP000824225">
    <property type="component" value="Unassembled WGS sequence"/>
</dbReference>
<comment type="similarity">
    <text evidence="3">Belongs to the binding-protein-dependent transport system permease family. HisMQ subfamily.</text>
</comment>
<reference evidence="13" key="1">
    <citation type="journal article" date="2021" name="PeerJ">
        <title>Extensive microbial diversity within the chicken gut microbiome revealed by metagenomics and culture.</title>
        <authorList>
            <person name="Gilroy R."/>
            <person name="Ravi A."/>
            <person name="Getino M."/>
            <person name="Pursley I."/>
            <person name="Horton D.L."/>
            <person name="Alikhan N.F."/>
            <person name="Baker D."/>
            <person name="Gharbi K."/>
            <person name="Hall N."/>
            <person name="Watson M."/>
            <person name="Adriaenssens E.M."/>
            <person name="Foster-Nyarko E."/>
            <person name="Jarju S."/>
            <person name="Secka A."/>
            <person name="Antonio M."/>
            <person name="Oren A."/>
            <person name="Chaudhuri R.R."/>
            <person name="La Ragione R."/>
            <person name="Hildebrand F."/>
            <person name="Pallen M.J."/>
        </authorList>
    </citation>
    <scope>NUCLEOTIDE SEQUENCE</scope>
    <source>
        <strain evidence="13">CHK186-16707</strain>
    </source>
</reference>
<reference evidence="13" key="2">
    <citation type="submission" date="2021-04" db="EMBL/GenBank/DDBJ databases">
        <authorList>
            <person name="Gilroy R."/>
        </authorList>
    </citation>
    <scope>NUCLEOTIDE SEQUENCE</scope>
    <source>
        <strain evidence="13">CHK186-16707</strain>
    </source>
</reference>
<evidence type="ECO:0000313" key="13">
    <source>
        <dbReference type="EMBL" id="HJA09161.1"/>
    </source>
</evidence>
<dbReference type="SUPFAM" id="SSF161098">
    <property type="entry name" value="MetI-like"/>
    <property type="match status" value="1"/>
</dbReference>
<dbReference type="PANTHER" id="PTHR30614:SF20">
    <property type="entry name" value="GLUTAMINE TRANSPORT SYSTEM PERMEASE PROTEIN GLNP"/>
    <property type="match status" value="1"/>
</dbReference>
<dbReference type="AlphaFoldDB" id="A0A9D2HFD9"/>
<evidence type="ECO:0000256" key="4">
    <source>
        <dbReference type="ARBA" id="ARBA00016506"/>
    </source>
</evidence>
<comment type="subcellular location">
    <subcellularLocation>
        <location evidence="2">Cell inner membrane</location>
        <topology evidence="2">Multi-pass membrane protein</topology>
    </subcellularLocation>
    <subcellularLocation>
        <location evidence="11">Cell membrane</location>
        <topology evidence="11">Multi-pass membrane protein</topology>
    </subcellularLocation>
</comment>
<evidence type="ECO:0000256" key="9">
    <source>
        <dbReference type="ARBA" id="ARBA00022989"/>
    </source>
</evidence>
<dbReference type="FunFam" id="1.10.3720.10:FF:000033">
    <property type="entry name" value="Polar amino acid ABC transporter permease"/>
    <property type="match status" value="1"/>
</dbReference>
<dbReference type="PROSITE" id="PS50928">
    <property type="entry name" value="ABC_TM1"/>
    <property type="match status" value="1"/>
</dbReference>
<evidence type="ECO:0000256" key="10">
    <source>
        <dbReference type="ARBA" id="ARBA00023136"/>
    </source>
</evidence>
<evidence type="ECO:0000256" key="1">
    <source>
        <dbReference type="ARBA" id="ARBA00003159"/>
    </source>
</evidence>
<comment type="function">
    <text evidence="1">Part of the binding-protein-dependent transport system for glutamine; probably responsible for the translocation of the substrate across the membrane.</text>
</comment>
<evidence type="ECO:0000256" key="7">
    <source>
        <dbReference type="ARBA" id="ARBA00022692"/>
    </source>
</evidence>
<evidence type="ECO:0000256" key="6">
    <source>
        <dbReference type="ARBA" id="ARBA00022475"/>
    </source>
</evidence>
<keyword evidence="10 11" id="KW-0472">Membrane</keyword>
<dbReference type="EMBL" id="DXAN01000026">
    <property type="protein sequence ID" value="HJA09161.1"/>
    <property type="molecule type" value="Genomic_DNA"/>
</dbReference>
<dbReference type="GO" id="GO:0006865">
    <property type="term" value="P:amino acid transport"/>
    <property type="evidence" value="ECO:0007669"/>
    <property type="project" value="UniProtKB-KW"/>
</dbReference>
<dbReference type="InterPro" id="IPR000515">
    <property type="entry name" value="MetI-like"/>
</dbReference>
<keyword evidence="8" id="KW-0029">Amino-acid transport</keyword>
<evidence type="ECO:0000256" key="3">
    <source>
        <dbReference type="ARBA" id="ARBA00010072"/>
    </source>
</evidence>
<organism evidence="13 14">
    <name type="scientific">Candidatus Mailhella merdigallinarum</name>
    <dbReference type="NCBI Taxonomy" id="2838658"/>
    <lineage>
        <taxon>Bacteria</taxon>
        <taxon>Pseudomonadati</taxon>
        <taxon>Thermodesulfobacteriota</taxon>
        <taxon>Desulfovibrionia</taxon>
        <taxon>Desulfovibrionales</taxon>
        <taxon>Desulfovibrionaceae</taxon>
        <taxon>Mailhella</taxon>
    </lineage>
</organism>
<dbReference type="PANTHER" id="PTHR30614">
    <property type="entry name" value="MEMBRANE COMPONENT OF AMINO ACID ABC TRANSPORTER"/>
    <property type="match status" value="1"/>
</dbReference>
<evidence type="ECO:0000256" key="5">
    <source>
        <dbReference type="ARBA" id="ARBA00022448"/>
    </source>
</evidence>
<feature type="transmembrane region" description="Helical" evidence="11">
    <location>
        <begin position="200"/>
        <end position="219"/>
    </location>
</feature>
<dbReference type="Gene3D" id="1.10.3720.10">
    <property type="entry name" value="MetI-like"/>
    <property type="match status" value="1"/>
</dbReference>
<dbReference type="InterPro" id="IPR010065">
    <property type="entry name" value="AA_ABC_transptr_permease_3TM"/>
</dbReference>
<evidence type="ECO:0000256" key="8">
    <source>
        <dbReference type="ARBA" id="ARBA00022970"/>
    </source>
</evidence>
<evidence type="ECO:0000256" key="11">
    <source>
        <dbReference type="RuleBase" id="RU363032"/>
    </source>
</evidence>
<dbReference type="CDD" id="cd06261">
    <property type="entry name" value="TM_PBP2"/>
    <property type="match status" value="1"/>
</dbReference>
<proteinExistence type="inferred from homology"/>
<keyword evidence="5 11" id="KW-0813">Transport</keyword>
<evidence type="ECO:0000259" key="12">
    <source>
        <dbReference type="PROSITE" id="PS50928"/>
    </source>
</evidence>
<dbReference type="GO" id="GO:0022857">
    <property type="term" value="F:transmembrane transporter activity"/>
    <property type="evidence" value="ECO:0007669"/>
    <property type="project" value="InterPro"/>
</dbReference>
<feature type="transmembrane region" description="Helical" evidence="11">
    <location>
        <begin position="32"/>
        <end position="54"/>
    </location>
</feature>
<dbReference type="InterPro" id="IPR035906">
    <property type="entry name" value="MetI-like_sf"/>
</dbReference>
<keyword evidence="7 11" id="KW-0812">Transmembrane</keyword>
<keyword evidence="9 11" id="KW-1133">Transmembrane helix</keyword>
<evidence type="ECO:0000256" key="2">
    <source>
        <dbReference type="ARBA" id="ARBA00004429"/>
    </source>
</evidence>
<gene>
    <name evidence="13" type="ORF">H9962_08245</name>
</gene>
<comment type="caution">
    <text evidence="13">The sequence shown here is derived from an EMBL/GenBank/DDBJ whole genome shotgun (WGS) entry which is preliminary data.</text>
</comment>
<dbReference type="NCBIfam" id="TIGR01726">
    <property type="entry name" value="HEQRo_perm_3TM"/>
    <property type="match status" value="1"/>
</dbReference>
<dbReference type="Pfam" id="PF00528">
    <property type="entry name" value="BPD_transp_1"/>
    <property type="match status" value="1"/>
</dbReference>
<name>A0A9D2HFD9_9BACT</name>